<feature type="compositionally biased region" description="Polar residues" evidence="7">
    <location>
        <begin position="561"/>
        <end position="573"/>
    </location>
</feature>
<dbReference type="InterPro" id="IPR025974">
    <property type="entry name" value="Mif2/CENP-C_cupin"/>
</dbReference>
<accession>A0A066W8P5</accession>
<feature type="compositionally biased region" description="Low complexity" evidence="7">
    <location>
        <begin position="125"/>
        <end position="134"/>
    </location>
</feature>
<feature type="compositionally biased region" description="Polar residues" evidence="7">
    <location>
        <begin position="111"/>
        <end position="124"/>
    </location>
</feature>
<dbReference type="InParanoid" id="A0A066W8P5"/>
<feature type="compositionally biased region" description="Gly residues" evidence="7">
    <location>
        <begin position="876"/>
        <end position="885"/>
    </location>
</feature>
<evidence type="ECO:0000313" key="9">
    <source>
        <dbReference type="EMBL" id="KDN48888.1"/>
    </source>
</evidence>
<evidence type="ECO:0000256" key="6">
    <source>
        <dbReference type="ARBA" id="ARBA00075033"/>
    </source>
</evidence>
<sequence length="900" mass="96511">MPQAARRYHEPGVGSRTGLRISNAPDDIQDFLAASKAQMDAHNRRGYDDDDDDDEEDEVDDEEEEDDGYPSRPRASIATRGRRSSGAASRGGQGGTRRSAARVNEAPGRGNKNSSSMDLASTSGPSPRSTLRKSLSSKRSRDSYSATSDADDSGTVERSFKLAGNMSYGSADVEELLEADQLAMQQAEDDDEEDDGAHRKGRPSAPGSTRKRARAPAAGFAARKAAKSSPAAGGVASLFAPLARSPAKAGAAKKGGGQGVKAANGTISRGKGANTRYVESQDEEDVEDPGYSRRGRGRKDASFEAVAYGDQDHEYDGYAGDDVAADEYPENYEEDRDDRLLAEEVEELTDPEILERTTAGKREKQGARKAAAARSKVSAGQKGKPMSAKGKERQPATKEKSIKGRRAAASSEDEVDGSEVEDDVPELHVVKRSVKTPSARRTRGPSEEAYAQRQVVERVTSQAQRIPADEDAEGIRRSKRHRYQPLEWWRGERAVYGRPSLPKSGGGASARQSQASSPRRRVVPVPVLKEIVRVPKRQGEGTFSGMSVLPKNRGRVKRSTSARGESSEPQAGTSGAKKRKLAGEADLSADAFIELDPTADSVNVEDGWDKDTEPYGLVWDADTVKEVQRHIACTSSQIRVRKAHNATFAFEKVFGVDEFMAAGVLHIEVDGQKPVKPSKDNNYVFVVLQGAARVTVNRSTFLVAPGGMFFVPKGNNYGIENVSKRELRLFFSQARNVHPANLALRASVQPVALTLPFRGMPNGATEYSGTSMIGGAAFGGVGSAIGGRMAGEASFSEAPISRPPPSRLRYTETGGGDAGGAAASSGRMQDASFQQGDEQEESERSDPEEQGEEEDAEPPEEPEEDESALYVNPPRGGKGARGKQGGSRTTAITGRAKGKR</sequence>
<name>A0A066W8P5_TILAU</name>
<feature type="compositionally biased region" description="Low complexity" evidence="7">
    <location>
        <begin position="368"/>
        <end position="381"/>
    </location>
</feature>
<feature type="compositionally biased region" description="Low complexity" evidence="7">
    <location>
        <begin position="509"/>
        <end position="522"/>
    </location>
</feature>
<keyword evidence="3" id="KW-0238">DNA-binding</keyword>
<dbReference type="EMBL" id="JMSN01000023">
    <property type="protein sequence ID" value="KDN48888.1"/>
    <property type="molecule type" value="Genomic_DNA"/>
</dbReference>
<comment type="caution">
    <text evidence="9">The sequence shown here is derived from an EMBL/GenBank/DDBJ whole genome shotgun (WGS) entry which is preliminary data.</text>
</comment>
<feature type="compositionally biased region" description="Acidic residues" evidence="7">
    <location>
        <begin position="343"/>
        <end position="352"/>
    </location>
</feature>
<keyword evidence="4" id="KW-0539">Nucleus</keyword>
<feature type="region of interest" description="Disordered" evidence="7">
    <location>
        <begin position="246"/>
        <end position="522"/>
    </location>
</feature>
<dbReference type="GO" id="GO:0005634">
    <property type="term" value="C:nucleus"/>
    <property type="evidence" value="ECO:0007669"/>
    <property type="project" value="UniProtKB-SubCell"/>
</dbReference>
<dbReference type="Pfam" id="PF11699">
    <property type="entry name" value="CENP-C_C"/>
    <property type="match status" value="1"/>
</dbReference>
<protein>
    <recommendedName>
        <fullName evidence="6">CENP-C homolog</fullName>
    </recommendedName>
</protein>
<dbReference type="Gene3D" id="2.60.120.10">
    <property type="entry name" value="Jelly Rolls"/>
    <property type="match status" value="1"/>
</dbReference>
<dbReference type="GO" id="GO:0051315">
    <property type="term" value="P:attachment of mitotic spindle microtubules to kinetochore"/>
    <property type="evidence" value="ECO:0007669"/>
    <property type="project" value="TreeGrafter"/>
</dbReference>
<dbReference type="GO" id="GO:0000776">
    <property type="term" value="C:kinetochore"/>
    <property type="evidence" value="ECO:0007669"/>
    <property type="project" value="InterPro"/>
</dbReference>
<proteinExistence type="inferred from homology"/>
<evidence type="ECO:0000256" key="7">
    <source>
        <dbReference type="SAM" id="MobiDB-lite"/>
    </source>
</evidence>
<dbReference type="GO" id="GO:0051455">
    <property type="term" value="P:spindle attachment to meiosis I kinetochore"/>
    <property type="evidence" value="ECO:0007669"/>
    <property type="project" value="TreeGrafter"/>
</dbReference>
<feature type="region of interest" description="Disordered" evidence="7">
    <location>
        <begin position="172"/>
        <end position="232"/>
    </location>
</feature>
<feature type="compositionally biased region" description="Low complexity" evidence="7">
    <location>
        <begin position="74"/>
        <end position="88"/>
    </location>
</feature>
<feature type="domain" description="Mif2/CENP-C cupin" evidence="8">
    <location>
        <begin position="648"/>
        <end position="733"/>
    </location>
</feature>
<dbReference type="PANTHER" id="PTHR16684">
    <property type="entry name" value="CENTROMERE PROTEIN C"/>
    <property type="match status" value="1"/>
</dbReference>
<feature type="region of interest" description="Disordered" evidence="7">
    <location>
        <begin position="539"/>
        <end position="581"/>
    </location>
</feature>
<evidence type="ECO:0000256" key="4">
    <source>
        <dbReference type="ARBA" id="ARBA00023242"/>
    </source>
</evidence>
<organism evidence="9 10">
    <name type="scientific">Tilletiaria anomala (strain ATCC 24038 / CBS 436.72 / UBC 951)</name>
    <dbReference type="NCBI Taxonomy" id="1037660"/>
    <lineage>
        <taxon>Eukaryota</taxon>
        <taxon>Fungi</taxon>
        <taxon>Dikarya</taxon>
        <taxon>Basidiomycota</taxon>
        <taxon>Ustilaginomycotina</taxon>
        <taxon>Exobasidiomycetes</taxon>
        <taxon>Georgefischeriales</taxon>
        <taxon>Tilletiariaceae</taxon>
        <taxon>Tilletiaria</taxon>
    </lineage>
</organism>
<feature type="compositionally biased region" description="Acidic residues" evidence="7">
    <location>
        <begin position="848"/>
        <end position="867"/>
    </location>
</feature>
<dbReference type="GO" id="GO:0051382">
    <property type="term" value="P:kinetochore assembly"/>
    <property type="evidence" value="ECO:0007669"/>
    <property type="project" value="InterPro"/>
</dbReference>
<dbReference type="HOGENOM" id="CLU_369268_0_0_1"/>
<dbReference type="Proteomes" id="UP000027361">
    <property type="component" value="Unassembled WGS sequence"/>
</dbReference>
<dbReference type="InterPro" id="IPR011051">
    <property type="entry name" value="RmlC_Cupin_sf"/>
</dbReference>
<evidence type="ECO:0000259" key="8">
    <source>
        <dbReference type="Pfam" id="PF11699"/>
    </source>
</evidence>
<feature type="compositionally biased region" description="Acidic residues" evidence="7">
    <location>
        <begin position="48"/>
        <end position="68"/>
    </location>
</feature>
<dbReference type="InterPro" id="IPR014710">
    <property type="entry name" value="RmlC-like_jellyroll"/>
</dbReference>
<evidence type="ECO:0000256" key="5">
    <source>
        <dbReference type="ARBA" id="ARBA00057947"/>
    </source>
</evidence>
<reference evidence="9 10" key="1">
    <citation type="submission" date="2014-05" db="EMBL/GenBank/DDBJ databases">
        <title>Draft genome sequence of a rare smut relative, Tilletiaria anomala UBC 951.</title>
        <authorList>
            <consortium name="DOE Joint Genome Institute"/>
            <person name="Toome M."/>
            <person name="Kuo A."/>
            <person name="Henrissat B."/>
            <person name="Lipzen A."/>
            <person name="Tritt A."/>
            <person name="Yoshinaga Y."/>
            <person name="Zane M."/>
            <person name="Barry K."/>
            <person name="Grigoriev I.V."/>
            <person name="Spatafora J.W."/>
            <person name="Aimea M.C."/>
        </authorList>
    </citation>
    <scope>NUCLEOTIDE SEQUENCE [LARGE SCALE GENOMIC DNA]</scope>
    <source>
        <strain evidence="9 10">UBC 951</strain>
    </source>
</reference>
<feature type="compositionally biased region" description="Basic residues" evidence="7">
    <location>
        <begin position="430"/>
        <end position="443"/>
    </location>
</feature>
<dbReference type="GeneID" id="25264151"/>
<comment type="similarity">
    <text evidence="2">Belongs to the CENP-C/MIF2 family.</text>
</comment>
<dbReference type="PANTHER" id="PTHR16684:SF11">
    <property type="entry name" value="CENTROMERE PROTEIN C"/>
    <property type="match status" value="1"/>
</dbReference>
<evidence type="ECO:0000256" key="2">
    <source>
        <dbReference type="ARBA" id="ARBA00010291"/>
    </source>
</evidence>
<evidence type="ECO:0000313" key="10">
    <source>
        <dbReference type="Proteomes" id="UP000027361"/>
    </source>
</evidence>
<dbReference type="OrthoDB" id="1939643at2759"/>
<feature type="compositionally biased region" description="Acidic residues" evidence="7">
    <location>
        <begin position="411"/>
        <end position="424"/>
    </location>
</feature>
<evidence type="ECO:0000256" key="1">
    <source>
        <dbReference type="ARBA" id="ARBA00004123"/>
    </source>
</evidence>
<dbReference type="AlphaFoldDB" id="A0A066W8P5"/>
<dbReference type="RefSeq" id="XP_013244254.1">
    <property type="nucleotide sequence ID" value="XM_013388800.1"/>
</dbReference>
<evidence type="ECO:0000256" key="3">
    <source>
        <dbReference type="ARBA" id="ARBA00023125"/>
    </source>
</evidence>
<feature type="region of interest" description="Disordered" evidence="7">
    <location>
        <begin position="795"/>
        <end position="900"/>
    </location>
</feature>
<feature type="compositionally biased region" description="Low complexity" evidence="7">
    <location>
        <begin position="215"/>
        <end position="232"/>
    </location>
</feature>
<feature type="compositionally biased region" description="Acidic residues" evidence="7">
    <location>
        <begin position="323"/>
        <end position="336"/>
    </location>
</feature>
<feature type="compositionally biased region" description="Basic and acidic residues" evidence="7">
    <location>
        <begin position="353"/>
        <end position="366"/>
    </location>
</feature>
<dbReference type="InterPro" id="IPR028386">
    <property type="entry name" value="CENP-C/Mif2/cnp3"/>
</dbReference>
<dbReference type="STRING" id="1037660.A0A066W8P5"/>
<comment type="subcellular location">
    <subcellularLocation>
        <location evidence="1">Nucleus</location>
    </subcellularLocation>
</comment>
<feature type="region of interest" description="Disordered" evidence="7">
    <location>
        <begin position="1"/>
        <end position="157"/>
    </location>
</feature>
<dbReference type="FunFam" id="2.60.120.10:FF:000033">
    <property type="entry name" value="Centromere protein C 1"/>
    <property type="match status" value="1"/>
</dbReference>
<dbReference type="SUPFAM" id="SSF51182">
    <property type="entry name" value="RmlC-like cupins"/>
    <property type="match status" value="1"/>
</dbReference>
<comment type="function">
    <text evidence="5">Component of the kinetochore, a multiprotein complex that assembles on centromeric DNA and attaches chromosomes to spindle microtubules, mediating chromosome segregation and sister chromatid segregation during meiosis and mitosis. Component of the inner kinetochore constitutive centromere-associated network (CCAN), which serves as a structural platform for outer kinetochore assembly.</text>
</comment>
<dbReference type="GO" id="GO:0019237">
    <property type="term" value="F:centromeric DNA binding"/>
    <property type="evidence" value="ECO:0007669"/>
    <property type="project" value="InterPro"/>
</dbReference>
<keyword evidence="10" id="KW-1185">Reference proteome</keyword>
<gene>
    <name evidence="9" type="ORF">K437DRAFT_255446</name>
</gene>
<dbReference type="CDD" id="cd06993">
    <property type="entry name" value="cupin_CENP-C_C"/>
    <property type="match status" value="1"/>
</dbReference>
<feature type="compositionally biased region" description="Basic and acidic residues" evidence="7">
    <location>
        <begin position="389"/>
        <end position="402"/>
    </location>
</feature>